<accession>X0ZXV5</accession>
<dbReference type="Gene3D" id="1.20.120.450">
    <property type="entry name" value="dinb family like domain"/>
    <property type="match status" value="1"/>
</dbReference>
<dbReference type="InterPro" id="IPR034660">
    <property type="entry name" value="DinB/YfiT-like"/>
</dbReference>
<sequence length="85" mass="9503">LRQIIQTRKNLEPKYYTHRSLHLPELAAPLGPLAGELVSVSADVFTAKPGPEKMSIKENLEHVIKAQRDYITPGLAKALKRMRAS</sequence>
<comment type="caution">
    <text evidence="1">The sequence shown here is derived from an EMBL/GenBank/DDBJ whole genome shotgun (WGS) entry which is preliminary data.</text>
</comment>
<organism evidence="1">
    <name type="scientific">marine sediment metagenome</name>
    <dbReference type="NCBI Taxonomy" id="412755"/>
    <lineage>
        <taxon>unclassified sequences</taxon>
        <taxon>metagenomes</taxon>
        <taxon>ecological metagenomes</taxon>
    </lineage>
</organism>
<protein>
    <submittedName>
        <fullName evidence="1">Uncharacterized protein</fullName>
    </submittedName>
</protein>
<name>X0ZXV5_9ZZZZ</name>
<evidence type="ECO:0000313" key="1">
    <source>
        <dbReference type="EMBL" id="GAG52871.1"/>
    </source>
</evidence>
<dbReference type="AlphaFoldDB" id="X0ZXV5"/>
<proteinExistence type="predicted"/>
<feature type="non-terminal residue" evidence="1">
    <location>
        <position position="1"/>
    </location>
</feature>
<gene>
    <name evidence="1" type="ORF">S01H1_77816</name>
</gene>
<dbReference type="EMBL" id="BARS01052331">
    <property type="protein sequence ID" value="GAG52871.1"/>
    <property type="molecule type" value="Genomic_DNA"/>
</dbReference>
<reference evidence="1" key="1">
    <citation type="journal article" date="2014" name="Front. Microbiol.">
        <title>High frequency of phylogenetically diverse reductive dehalogenase-homologous genes in deep subseafloor sedimentary metagenomes.</title>
        <authorList>
            <person name="Kawai M."/>
            <person name="Futagami T."/>
            <person name="Toyoda A."/>
            <person name="Takaki Y."/>
            <person name="Nishi S."/>
            <person name="Hori S."/>
            <person name="Arai W."/>
            <person name="Tsubouchi T."/>
            <person name="Morono Y."/>
            <person name="Uchiyama I."/>
            <person name="Ito T."/>
            <person name="Fujiyama A."/>
            <person name="Inagaki F."/>
            <person name="Takami H."/>
        </authorList>
    </citation>
    <scope>NUCLEOTIDE SEQUENCE</scope>
    <source>
        <strain evidence="1">Expedition CK06-06</strain>
    </source>
</reference>